<protein>
    <submittedName>
        <fullName evidence="2">Uncharacterized protein</fullName>
    </submittedName>
</protein>
<proteinExistence type="predicted"/>
<evidence type="ECO:0000256" key="1">
    <source>
        <dbReference type="SAM" id="Phobius"/>
    </source>
</evidence>
<keyword evidence="1" id="KW-1133">Transmembrane helix</keyword>
<organism evidence="2 3">
    <name type="scientific">Daphnia pulex</name>
    <name type="common">Water flea</name>
    <dbReference type="NCBI Taxonomy" id="6669"/>
    <lineage>
        <taxon>Eukaryota</taxon>
        <taxon>Metazoa</taxon>
        <taxon>Ecdysozoa</taxon>
        <taxon>Arthropoda</taxon>
        <taxon>Crustacea</taxon>
        <taxon>Branchiopoda</taxon>
        <taxon>Diplostraca</taxon>
        <taxon>Cladocera</taxon>
        <taxon>Anomopoda</taxon>
        <taxon>Daphniidae</taxon>
        <taxon>Daphnia</taxon>
    </lineage>
</organism>
<dbReference type="HOGENOM" id="CLU_2123483_0_0_1"/>
<reference evidence="2 3" key="1">
    <citation type="journal article" date="2011" name="Science">
        <title>The ecoresponsive genome of Daphnia pulex.</title>
        <authorList>
            <person name="Colbourne J.K."/>
            <person name="Pfrender M.E."/>
            <person name="Gilbert D."/>
            <person name="Thomas W.K."/>
            <person name="Tucker A."/>
            <person name="Oakley T.H."/>
            <person name="Tokishita S."/>
            <person name="Aerts A."/>
            <person name="Arnold G.J."/>
            <person name="Basu M.K."/>
            <person name="Bauer D.J."/>
            <person name="Caceres C.E."/>
            <person name="Carmel L."/>
            <person name="Casola C."/>
            <person name="Choi J.H."/>
            <person name="Detter J.C."/>
            <person name="Dong Q."/>
            <person name="Dusheyko S."/>
            <person name="Eads B.D."/>
            <person name="Frohlich T."/>
            <person name="Geiler-Samerotte K.A."/>
            <person name="Gerlach D."/>
            <person name="Hatcher P."/>
            <person name="Jogdeo S."/>
            <person name="Krijgsveld J."/>
            <person name="Kriventseva E.V."/>
            <person name="Kultz D."/>
            <person name="Laforsch C."/>
            <person name="Lindquist E."/>
            <person name="Lopez J."/>
            <person name="Manak J.R."/>
            <person name="Muller J."/>
            <person name="Pangilinan J."/>
            <person name="Patwardhan R.P."/>
            <person name="Pitluck S."/>
            <person name="Pritham E.J."/>
            <person name="Rechtsteiner A."/>
            <person name="Rho M."/>
            <person name="Rogozin I.B."/>
            <person name="Sakarya O."/>
            <person name="Salamov A."/>
            <person name="Schaack S."/>
            <person name="Shapiro H."/>
            <person name="Shiga Y."/>
            <person name="Skalitzky C."/>
            <person name="Smith Z."/>
            <person name="Souvorov A."/>
            <person name="Sung W."/>
            <person name="Tang Z."/>
            <person name="Tsuchiya D."/>
            <person name="Tu H."/>
            <person name="Vos H."/>
            <person name="Wang M."/>
            <person name="Wolf Y.I."/>
            <person name="Yamagata H."/>
            <person name="Yamada T."/>
            <person name="Ye Y."/>
            <person name="Shaw J.R."/>
            <person name="Andrews J."/>
            <person name="Crease T.J."/>
            <person name="Tang H."/>
            <person name="Lucas S.M."/>
            <person name="Robertson H.M."/>
            <person name="Bork P."/>
            <person name="Koonin E.V."/>
            <person name="Zdobnov E.M."/>
            <person name="Grigoriev I.V."/>
            <person name="Lynch M."/>
            <person name="Boore J.L."/>
        </authorList>
    </citation>
    <scope>NUCLEOTIDE SEQUENCE [LARGE SCALE GENOMIC DNA]</scope>
</reference>
<gene>
    <name evidence="2" type="ORF">DAPPUDRAFT_328706</name>
</gene>
<name>E9HEI7_DAPPU</name>
<dbReference type="EMBL" id="GL732629">
    <property type="protein sequence ID" value="EFX69853.1"/>
    <property type="molecule type" value="Genomic_DNA"/>
</dbReference>
<keyword evidence="1" id="KW-0812">Transmembrane</keyword>
<keyword evidence="3" id="KW-1185">Reference proteome</keyword>
<feature type="transmembrane region" description="Helical" evidence="1">
    <location>
        <begin position="44"/>
        <end position="65"/>
    </location>
</feature>
<evidence type="ECO:0000313" key="3">
    <source>
        <dbReference type="Proteomes" id="UP000000305"/>
    </source>
</evidence>
<feature type="transmembrane region" description="Helical" evidence="1">
    <location>
        <begin position="77"/>
        <end position="97"/>
    </location>
</feature>
<dbReference type="AlphaFoldDB" id="E9HEI7"/>
<dbReference type="InParanoid" id="E9HEI7"/>
<dbReference type="KEGG" id="dpx:DAPPUDRAFT_328706"/>
<accession>E9HEI7</accession>
<dbReference type="PhylomeDB" id="E9HEI7"/>
<keyword evidence="1" id="KW-0472">Membrane</keyword>
<dbReference type="Proteomes" id="UP000000305">
    <property type="component" value="Unassembled WGS sequence"/>
</dbReference>
<evidence type="ECO:0000313" key="2">
    <source>
        <dbReference type="EMBL" id="EFX69853.1"/>
    </source>
</evidence>
<sequence>MVVRPIPINFAVNSITVGFALKALEPASRLFLDFGAATLSNNGYALASMIFVFMIVQVVLASVMVRLNLENFNNIGRFKFLSFLMTLVASITLILMATKNLMKEGHRYYLPNPH</sequence>